<accession>A0A8J2YRR2</accession>
<dbReference type="Pfam" id="PF00486">
    <property type="entry name" value="Trans_reg_C"/>
    <property type="match status" value="1"/>
</dbReference>
<keyword evidence="5" id="KW-0805">Transcription regulation</keyword>
<keyword evidence="4" id="KW-0902">Two-component regulatory system</keyword>
<sequence>MERTPHILVVDDDREICSLVSQFLSKHGLRITTARDGAEMMRILEVSRIDLVVLDLMLPGEDGLSLCRKLRAQGTIPVIMLTAMGEEIDRILGLEMGADDYLAKPFNPRELLARVRAVLRRVGALPALAVEVATGGRVLAFDGWRLDLAKRELRNSAGELVQLSSGEFDLMQAFAERPQRVLTRDQLLDLARGRAAVLYDRSVDIQVMRLRRKIERNPKDPQLIKTVRSGGYMFTPAVQVIGQD</sequence>
<keyword evidence="7" id="KW-0804">Transcription</keyword>
<comment type="caution">
    <text evidence="13">The sequence shown here is derived from an EMBL/GenBank/DDBJ whole genome shotgun (WGS) entry which is preliminary data.</text>
</comment>
<evidence type="ECO:0000256" key="5">
    <source>
        <dbReference type="ARBA" id="ARBA00023015"/>
    </source>
</evidence>
<dbReference type="SUPFAM" id="SSF52172">
    <property type="entry name" value="CheY-like"/>
    <property type="match status" value="1"/>
</dbReference>
<dbReference type="FunFam" id="1.10.10.10:FF:000099">
    <property type="entry name" value="Two-component system response regulator TorR"/>
    <property type="match status" value="1"/>
</dbReference>
<name>A0A8J2YRR2_9PROT</name>
<keyword evidence="2" id="KW-0963">Cytoplasm</keyword>
<dbReference type="InterPro" id="IPR001789">
    <property type="entry name" value="Sig_transdc_resp-reg_receiver"/>
</dbReference>
<evidence type="ECO:0000259" key="11">
    <source>
        <dbReference type="PROSITE" id="PS50110"/>
    </source>
</evidence>
<evidence type="ECO:0000256" key="4">
    <source>
        <dbReference type="ARBA" id="ARBA00023012"/>
    </source>
</evidence>
<dbReference type="PANTHER" id="PTHR48111">
    <property type="entry name" value="REGULATOR OF RPOS"/>
    <property type="match status" value="1"/>
</dbReference>
<dbReference type="InterPro" id="IPR039420">
    <property type="entry name" value="WalR-like"/>
</dbReference>
<evidence type="ECO:0000313" key="14">
    <source>
        <dbReference type="Proteomes" id="UP000646365"/>
    </source>
</evidence>
<dbReference type="EMBL" id="BMJQ01000004">
    <property type="protein sequence ID" value="GGF13119.1"/>
    <property type="molecule type" value="Genomic_DNA"/>
</dbReference>
<dbReference type="PANTHER" id="PTHR48111:SF4">
    <property type="entry name" value="DNA-BINDING DUAL TRANSCRIPTIONAL REGULATOR OMPR"/>
    <property type="match status" value="1"/>
</dbReference>
<evidence type="ECO:0000256" key="6">
    <source>
        <dbReference type="ARBA" id="ARBA00023125"/>
    </source>
</evidence>
<dbReference type="PROSITE" id="PS51755">
    <property type="entry name" value="OMPR_PHOB"/>
    <property type="match status" value="1"/>
</dbReference>
<feature type="domain" description="OmpR/PhoB-type" evidence="12">
    <location>
        <begin position="136"/>
        <end position="236"/>
    </location>
</feature>
<dbReference type="GO" id="GO:0000156">
    <property type="term" value="F:phosphorelay response regulator activity"/>
    <property type="evidence" value="ECO:0007669"/>
    <property type="project" value="TreeGrafter"/>
</dbReference>
<comment type="subcellular location">
    <subcellularLocation>
        <location evidence="1">Cytoplasm</location>
    </subcellularLocation>
</comment>
<proteinExistence type="predicted"/>
<feature type="modified residue" description="4-aspartylphosphate" evidence="9">
    <location>
        <position position="55"/>
    </location>
</feature>
<evidence type="ECO:0000256" key="3">
    <source>
        <dbReference type="ARBA" id="ARBA00022553"/>
    </source>
</evidence>
<dbReference type="InterPro" id="IPR016032">
    <property type="entry name" value="Sig_transdc_resp-reg_C-effctor"/>
</dbReference>
<evidence type="ECO:0000259" key="12">
    <source>
        <dbReference type="PROSITE" id="PS51755"/>
    </source>
</evidence>
<evidence type="ECO:0000256" key="2">
    <source>
        <dbReference type="ARBA" id="ARBA00022490"/>
    </source>
</evidence>
<dbReference type="InterPro" id="IPR011006">
    <property type="entry name" value="CheY-like_superfamily"/>
</dbReference>
<evidence type="ECO:0000256" key="9">
    <source>
        <dbReference type="PROSITE-ProRule" id="PRU00169"/>
    </source>
</evidence>
<evidence type="ECO:0000313" key="13">
    <source>
        <dbReference type="EMBL" id="GGF13119.1"/>
    </source>
</evidence>
<dbReference type="SMART" id="SM00862">
    <property type="entry name" value="Trans_reg_C"/>
    <property type="match status" value="1"/>
</dbReference>
<keyword evidence="6 10" id="KW-0238">DNA-binding</keyword>
<dbReference type="GO" id="GO:0006355">
    <property type="term" value="P:regulation of DNA-templated transcription"/>
    <property type="evidence" value="ECO:0007669"/>
    <property type="project" value="InterPro"/>
</dbReference>
<dbReference type="Gene3D" id="6.10.250.690">
    <property type="match status" value="1"/>
</dbReference>
<feature type="domain" description="Response regulatory" evidence="11">
    <location>
        <begin position="6"/>
        <end position="119"/>
    </location>
</feature>
<dbReference type="SUPFAM" id="SSF46894">
    <property type="entry name" value="C-terminal effector domain of the bipartite response regulators"/>
    <property type="match status" value="1"/>
</dbReference>
<evidence type="ECO:0000256" key="8">
    <source>
        <dbReference type="ARBA" id="ARBA00067337"/>
    </source>
</evidence>
<evidence type="ECO:0000256" key="10">
    <source>
        <dbReference type="PROSITE-ProRule" id="PRU01091"/>
    </source>
</evidence>
<reference evidence="13" key="2">
    <citation type="submission" date="2020-09" db="EMBL/GenBank/DDBJ databases">
        <authorList>
            <person name="Sun Q."/>
            <person name="Zhou Y."/>
        </authorList>
    </citation>
    <scope>NUCLEOTIDE SEQUENCE</scope>
    <source>
        <strain evidence="13">CGMCC 1.15725</strain>
    </source>
</reference>
<dbReference type="Pfam" id="PF00072">
    <property type="entry name" value="Response_reg"/>
    <property type="match status" value="1"/>
</dbReference>
<organism evidence="13 14">
    <name type="scientific">Aliidongia dinghuensis</name>
    <dbReference type="NCBI Taxonomy" id="1867774"/>
    <lineage>
        <taxon>Bacteria</taxon>
        <taxon>Pseudomonadati</taxon>
        <taxon>Pseudomonadota</taxon>
        <taxon>Alphaproteobacteria</taxon>
        <taxon>Rhodospirillales</taxon>
        <taxon>Dongiaceae</taxon>
        <taxon>Aliidongia</taxon>
    </lineage>
</organism>
<dbReference type="SMART" id="SM00448">
    <property type="entry name" value="REC"/>
    <property type="match status" value="1"/>
</dbReference>
<dbReference type="Proteomes" id="UP000646365">
    <property type="component" value="Unassembled WGS sequence"/>
</dbReference>
<dbReference type="GO" id="GO:0032993">
    <property type="term" value="C:protein-DNA complex"/>
    <property type="evidence" value="ECO:0007669"/>
    <property type="project" value="TreeGrafter"/>
</dbReference>
<dbReference type="RefSeq" id="WP_189044879.1">
    <property type="nucleotide sequence ID" value="NZ_BMJQ01000004.1"/>
</dbReference>
<dbReference type="CDD" id="cd00383">
    <property type="entry name" value="trans_reg_C"/>
    <property type="match status" value="1"/>
</dbReference>
<protein>
    <recommendedName>
        <fullName evidence="8">Regulatory protein VirG</fullName>
    </recommendedName>
</protein>
<reference evidence="13" key="1">
    <citation type="journal article" date="2014" name="Int. J. Syst. Evol. Microbiol.">
        <title>Complete genome sequence of Corynebacterium casei LMG S-19264T (=DSM 44701T), isolated from a smear-ripened cheese.</title>
        <authorList>
            <consortium name="US DOE Joint Genome Institute (JGI-PGF)"/>
            <person name="Walter F."/>
            <person name="Albersmeier A."/>
            <person name="Kalinowski J."/>
            <person name="Ruckert C."/>
        </authorList>
    </citation>
    <scope>NUCLEOTIDE SEQUENCE</scope>
    <source>
        <strain evidence="13">CGMCC 1.15725</strain>
    </source>
</reference>
<dbReference type="InterPro" id="IPR036388">
    <property type="entry name" value="WH-like_DNA-bd_sf"/>
</dbReference>
<feature type="DNA-binding region" description="OmpR/PhoB-type" evidence="10">
    <location>
        <begin position="136"/>
        <end position="236"/>
    </location>
</feature>
<dbReference type="PROSITE" id="PS50110">
    <property type="entry name" value="RESPONSE_REGULATORY"/>
    <property type="match status" value="1"/>
</dbReference>
<keyword evidence="14" id="KW-1185">Reference proteome</keyword>
<keyword evidence="3 9" id="KW-0597">Phosphoprotein</keyword>
<dbReference type="Gene3D" id="3.40.50.2300">
    <property type="match status" value="1"/>
</dbReference>
<evidence type="ECO:0000256" key="7">
    <source>
        <dbReference type="ARBA" id="ARBA00023163"/>
    </source>
</evidence>
<gene>
    <name evidence="13" type="ORF">GCM10011611_18530</name>
</gene>
<dbReference type="AlphaFoldDB" id="A0A8J2YRR2"/>
<dbReference type="GO" id="GO:0000976">
    <property type="term" value="F:transcription cis-regulatory region binding"/>
    <property type="evidence" value="ECO:0007669"/>
    <property type="project" value="TreeGrafter"/>
</dbReference>
<dbReference type="Gene3D" id="1.10.10.10">
    <property type="entry name" value="Winged helix-like DNA-binding domain superfamily/Winged helix DNA-binding domain"/>
    <property type="match status" value="1"/>
</dbReference>
<evidence type="ECO:0000256" key="1">
    <source>
        <dbReference type="ARBA" id="ARBA00004496"/>
    </source>
</evidence>
<dbReference type="FunFam" id="3.40.50.2300:FF:000001">
    <property type="entry name" value="DNA-binding response regulator PhoB"/>
    <property type="match status" value="1"/>
</dbReference>
<dbReference type="GO" id="GO:0005829">
    <property type="term" value="C:cytosol"/>
    <property type="evidence" value="ECO:0007669"/>
    <property type="project" value="TreeGrafter"/>
</dbReference>
<dbReference type="InterPro" id="IPR001867">
    <property type="entry name" value="OmpR/PhoB-type_DNA-bd"/>
</dbReference>